<feature type="region of interest" description="Disordered" evidence="1">
    <location>
        <begin position="217"/>
        <end position="239"/>
    </location>
</feature>
<proteinExistence type="predicted"/>
<dbReference type="PANTHER" id="PTHR10933">
    <property type="entry name" value="IMMUNOGLOBULIN-BINDING PROTEIN 1"/>
    <property type="match status" value="1"/>
</dbReference>
<evidence type="ECO:0000256" key="1">
    <source>
        <dbReference type="SAM" id="MobiDB-lite"/>
    </source>
</evidence>
<evidence type="ECO:0008006" key="4">
    <source>
        <dbReference type="Google" id="ProtNLM"/>
    </source>
</evidence>
<dbReference type="Gene3D" id="1.25.40.540">
    <property type="entry name" value="TAP42-like family"/>
    <property type="match status" value="1"/>
</dbReference>
<reference evidence="2" key="1">
    <citation type="journal article" date="2020" name="BMC Genomics">
        <title>Correction to: Identification and distribution of gene clusters required for synthesis of sphingolipid metabolism inhibitors in diverse species of the filamentous fungus Fusarium.</title>
        <authorList>
            <person name="Kim H.S."/>
            <person name="Lohmar J.M."/>
            <person name="Busman M."/>
            <person name="Brown D.W."/>
            <person name="Naumann T.A."/>
            <person name="Divon H.H."/>
            <person name="Lysoe E."/>
            <person name="Uhlig S."/>
            <person name="Proctor R.H."/>
        </authorList>
    </citation>
    <scope>NUCLEOTIDE SEQUENCE</scope>
    <source>
        <strain evidence="2">NRRL 20472</strain>
    </source>
</reference>
<dbReference type="Proteomes" id="UP000622797">
    <property type="component" value="Unassembled WGS sequence"/>
</dbReference>
<evidence type="ECO:0000313" key="2">
    <source>
        <dbReference type="EMBL" id="KAF4971901.1"/>
    </source>
</evidence>
<organism evidence="2 3">
    <name type="scientific">Fusarium sarcochroum</name>
    <dbReference type="NCBI Taxonomy" id="1208366"/>
    <lineage>
        <taxon>Eukaryota</taxon>
        <taxon>Fungi</taxon>
        <taxon>Dikarya</taxon>
        <taxon>Ascomycota</taxon>
        <taxon>Pezizomycotina</taxon>
        <taxon>Sordariomycetes</taxon>
        <taxon>Hypocreomycetidae</taxon>
        <taxon>Hypocreales</taxon>
        <taxon>Nectriaceae</taxon>
        <taxon>Fusarium</taxon>
        <taxon>Fusarium lateritium species complex</taxon>
    </lineage>
</organism>
<dbReference type="GO" id="GO:0005829">
    <property type="term" value="C:cytosol"/>
    <property type="evidence" value="ECO:0007669"/>
    <property type="project" value="TreeGrafter"/>
</dbReference>
<dbReference type="InterPro" id="IPR038511">
    <property type="entry name" value="TAP42/TAP46-like_sf"/>
</dbReference>
<dbReference type="PANTHER" id="PTHR10933:SF9">
    <property type="entry name" value="IMMUNOGLOBULIN-BINDING PROTEIN 1"/>
    <property type="match status" value="1"/>
</dbReference>
<dbReference type="GO" id="GO:0051721">
    <property type="term" value="F:protein phosphatase 2A binding"/>
    <property type="evidence" value="ECO:0007669"/>
    <property type="project" value="TreeGrafter"/>
</dbReference>
<evidence type="ECO:0000313" key="3">
    <source>
        <dbReference type="Proteomes" id="UP000622797"/>
    </source>
</evidence>
<reference evidence="2" key="2">
    <citation type="submission" date="2020-05" db="EMBL/GenBank/DDBJ databases">
        <authorList>
            <person name="Kim H.-S."/>
            <person name="Proctor R.H."/>
            <person name="Brown D.W."/>
        </authorList>
    </citation>
    <scope>NUCLEOTIDE SEQUENCE</scope>
    <source>
        <strain evidence="2">NRRL 20472</strain>
    </source>
</reference>
<sequence length="349" mass="39263">MSSEEPQSLRSLYEAAEEKRRALENAFEATSPAYRSDLEAALSLYSAARDRISAVSLFSSNEGIEDVSSSDLPYLLLDAHVAELIQKTSNQSPDQRVNVLAESRAAYERFLAAVDGYGLVQNPYDRILERYRDDPEGFAVVATTDGAARRDGKIANYRAEKALKEKLEMLRRNPRYVEHGDEELVRELYMTQITFAVHSALQALDSLNREVQILAQAPRPLAPTSTDTPSPDDHSSRLDQPLRRLHSIQGGPLLSKQGKPLQPFTLVGSRDQMARDVFRSGHTLPTMSIDEYLEEERRQGNILQGGVEEKKVVDEDDIDAVDREMYKQREWDEFVDHNPKGAGNTLNRG</sequence>
<name>A0A8H4U8L5_9HYPO</name>
<dbReference type="OrthoDB" id="10261753at2759"/>
<keyword evidence="3" id="KW-1185">Reference proteome</keyword>
<accession>A0A8H4U8L5</accession>
<dbReference type="Pfam" id="PF04177">
    <property type="entry name" value="TAP42"/>
    <property type="match status" value="1"/>
</dbReference>
<dbReference type="GO" id="GO:0035303">
    <property type="term" value="P:regulation of dephosphorylation"/>
    <property type="evidence" value="ECO:0007669"/>
    <property type="project" value="TreeGrafter"/>
</dbReference>
<dbReference type="InterPro" id="IPR007304">
    <property type="entry name" value="TAP46-like"/>
</dbReference>
<dbReference type="EMBL" id="JABEXW010000076">
    <property type="protein sequence ID" value="KAF4971901.1"/>
    <property type="molecule type" value="Genomic_DNA"/>
</dbReference>
<protein>
    <recommendedName>
        <fullName evidence="4">TAP42, component of the Tor signaling pathway</fullName>
    </recommendedName>
</protein>
<comment type="caution">
    <text evidence="2">The sequence shown here is derived from an EMBL/GenBank/DDBJ whole genome shotgun (WGS) entry which is preliminary data.</text>
</comment>
<dbReference type="GO" id="GO:0009966">
    <property type="term" value="P:regulation of signal transduction"/>
    <property type="evidence" value="ECO:0007669"/>
    <property type="project" value="InterPro"/>
</dbReference>
<gene>
    <name evidence="2" type="ORF">FSARC_1406</name>
</gene>
<dbReference type="AlphaFoldDB" id="A0A8H4U8L5"/>